<comment type="similarity">
    <text evidence="8">Belongs to the NrdR family.</text>
</comment>
<proteinExistence type="inferred from homology"/>
<dbReference type="PROSITE" id="PS51161">
    <property type="entry name" value="ATP_CONE"/>
    <property type="match status" value="1"/>
</dbReference>
<keyword evidence="7 8" id="KW-0804">Transcription</keyword>
<organism evidence="11 13">
    <name type="scientific">Acetobacter persici</name>
    <dbReference type="NCBI Taxonomy" id="1076596"/>
    <lineage>
        <taxon>Bacteria</taxon>
        <taxon>Pseudomonadati</taxon>
        <taxon>Pseudomonadota</taxon>
        <taxon>Alphaproteobacteria</taxon>
        <taxon>Acetobacterales</taxon>
        <taxon>Acetobacteraceae</taxon>
        <taxon>Acetobacter</taxon>
    </lineage>
</organism>
<dbReference type="Pfam" id="PF22811">
    <property type="entry name" value="Zn_ribbon_NrdR"/>
    <property type="match status" value="1"/>
</dbReference>
<evidence type="ECO:0000313" key="13">
    <source>
        <dbReference type="Proteomes" id="UP000189055"/>
    </source>
</evidence>
<sequence>MRCPFCGNPDSQVKDSRPNEEGSAIRRRRACLSCGQRFTTVERVQLRDLIVVKADGRRAPFEREKITRSIRIALRKRPVPESRIEQIVTGLVRQLEAAGETEVPSARIGELAMDGLREVDTVGYVRFASVYRDFTEARDFSEILTSMDSSEPDSQEKTGPRGIKKS</sequence>
<keyword evidence="3 8" id="KW-0863">Zinc-finger</keyword>
<comment type="function">
    <text evidence="8">Negatively regulates transcription of bacterial ribonucleotide reductase nrd genes and operons by binding to NrdR-boxes.</text>
</comment>
<evidence type="ECO:0000256" key="1">
    <source>
        <dbReference type="ARBA" id="ARBA00022491"/>
    </source>
</evidence>
<dbReference type="InterPro" id="IPR005144">
    <property type="entry name" value="ATP-cone_dom"/>
</dbReference>
<dbReference type="Pfam" id="PF03477">
    <property type="entry name" value="ATP-cone"/>
    <property type="match status" value="1"/>
</dbReference>
<dbReference type="GO" id="GO:0008270">
    <property type="term" value="F:zinc ion binding"/>
    <property type="evidence" value="ECO:0007669"/>
    <property type="project" value="UniProtKB-UniRule"/>
</dbReference>
<reference evidence="11 13" key="1">
    <citation type="submission" date="2016-03" db="EMBL/GenBank/DDBJ databases">
        <title>Acetic acid bacteria sequencing.</title>
        <authorList>
            <person name="Brandt J."/>
            <person name="Jakob F."/>
            <person name="Vogel R.F."/>
        </authorList>
    </citation>
    <scope>NUCLEOTIDE SEQUENCE [LARGE SCALE GENOMIC DNA]</scope>
    <source>
        <strain evidence="11 13">TMW2.1084</strain>
    </source>
</reference>
<dbReference type="STRING" id="1076596.A0U91_01885"/>
<evidence type="ECO:0000256" key="8">
    <source>
        <dbReference type="HAMAP-Rule" id="MF_00440"/>
    </source>
</evidence>
<dbReference type="Proteomes" id="UP000548726">
    <property type="component" value="Unassembled WGS sequence"/>
</dbReference>
<feature type="region of interest" description="Disordered" evidence="9">
    <location>
        <begin position="1"/>
        <end position="22"/>
    </location>
</feature>
<dbReference type="EMBL" id="CP014687">
    <property type="protein sequence ID" value="AQT03970.1"/>
    <property type="molecule type" value="Genomic_DNA"/>
</dbReference>
<dbReference type="AlphaFoldDB" id="A0A1U9LCC2"/>
<dbReference type="OrthoDB" id="9807461at2"/>
<evidence type="ECO:0000313" key="11">
    <source>
        <dbReference type="EMBL" id="AQT03970.1"/>
    </source>
</evidence>
<dbReference type="KEGG" id="aper:A0U91_01885"/>
<dbReference type="RefSeq" id="WP_025826919.1">
    <property type="nucleotide sequence ID" value="NZ_BLJP01000001.1"/>
</dbReference>
<dbReference type="EMBL" id="BLJP01000001">
    <property type="protein sequence ID" value="GFE92580.1"/>
    <property type="molecule type" value="Genomic_DNA"/>
</dbReference>
<keyword evidence="2 8" id="KW-0547">Nucleotide-binding</keyword>
<evidence type="ECO:0000313" key="14">
    <source>
        <dbReference type="Proteomes" id="UP000548726"/>
    </source>
</evidence>
<dbReference type="GeneID" id="95617143"/>
<keyword evidence="6 8" id="KW-0238">DNA-binding</keyword>
<feature type="zinc finger region" evidence="8">
    <location>
        <begin position="3"/>
        <end position="34"/>
    </location>
</feature>
<evidence type="ECO:0000259" key="10">
    <source>
        <dbReference type="PROSITE" id="PS51161"/>
    </source>
</evidence>
<dbReference type="NCBIfam" id="TIGR00244">
    <property type="entry name" value="transcriptional regulator NrdR"/>
    <property type="match status" value="1"/>
</dbReference>
<keyword evidence="4 8" id="KW-0067">ATP-binding</keyword>
<evidence type="ECO:0000313" key="12">
    <source>
        <dbReference type="EMBL" id="GFE92580.1"/>
    </source>
</evidence>
<dbReference type="GO" id="GO:0005524">
    <property type="term" value="F:ATP binding"/>
    <property type="evidence" value="ECO:0007669"/>
    <property type="project" value="UniProtKB-UniRule"/>
</dbReference>
<dbReference type="GO" id="GO:0003677">
    <property type="term" value="F:DNA binding"/>
    <property type="evidence" value="ECO:0007669"/>
    <property type="project" value="UniProtKB-KW"/>
</dbReference>
<gene>
    <name evidence="8 12" type="primary">nrdR</name>
    <name evidence="11" type="ORF">A0U91_01885</name>
    <name evidence="12" type="ORF">DmAi_06390</name>
</gene>
<evidence type="ECO:0000256" key="4">
    <source>
        <dbReference type="ARBA" id="ARBA00022840"/>
    </source>
</evidence>
<evidence type="ECO:0000256" key="9">
    <source>
        <dbReference type="SAM" id="MobiDB-lite"/>
    </source>
</evidence>
<evidence type="ECO:0000256" key="6">
    <source>
        <dbReference type="ARBA" id="ARBA00023125"/>
    </source>
</evidence>
<feature type="domain" description="ATP-cone" evidence="10">
    <location>
        <begin position="49"/>
        <end position="139"/>
    </location>
</feature>
<feature type="region of interest" description="Disordered" evidence="9">
    <location>
        <begin position="143"/>
        <end position="166"/>
    </location>
</feature>
<name>A0A1U9LCC2_9PROT</name>
<dbReference type="InterPro" id="IPR003796">
    <property type="entry name" value="RNR_NrdR-like"/>
</dbReference>
<reference evidence="12 14" key="2">
    <citation type="journal article" date="2020" name="Cell Rep.">
        <title>Local necrotic cells trigger systemic immune activation via gut microbiome dysbiosis in Drosophila.</title>
        <authorList>
            <person name="Kosakamoto H."/>
            <person name="Yamauchi T."/>
            <person name="Akuzawa-Tokita Y."/>
            <person name="Nishimura K."/>
            <person name="Soga T."/>
            <person name="Murakami T."/>
            <person name="Mori H."/>
            <person name="Yamamoto K."/>
            <person name="Miyazaki R."/>
            <person name="Koto A."/>
            <person name="Miura M."/>
            <person name="Obata F."/>
        </authorList>
    </citation>
    <scope>NUCLEOTIDE SEQUENCE [LARGE SCALE GENOMIC DNA]</scope>
    <source>
        <strain evidence="12 14">Ai</strain>
    </source>
</reference>
<dbReference type="HAMAP" id="MF_00440">
    <property type="entry name" value="NrdR"/>
    <property type="match status" value="1"/>
</dbReference>
<dbReference type="InterPro" id="IPR055173">
    <property type="entry name" value="NrdR-like_N"/>
</dbReference>
<evidence type="ECO:0000256" key="7">
    <source>
        <dbReference type="ARBA" id="ARBA00023163"/>
    </source>
</evidence>
<comment type="cofactor">
    <cofactor evidence="8">
        <name>Zn(2+)</name>
        <dbReference type="ChEBI" id="CHEBI:29105"/>
    </cofactor>
    <text evidence="8">Binds 1 zinc ion.</text>
</comment>
<feature type="compositionally biased region" description="Basic and acidic residues" evidence="9">
    <location>
        <begin position="12"/>
        <end position="22"/>
    </location>
</feature>
<dbReference type="Proteomes" id="UP000189055">
    <property type="component" value="Chromosome"/>
</dbReference>
<evidence type="ECO:0000256" key="5">
    <source>
        <dbReference type="ARBA" id="ARBA00023015"/>
    </source>
</evidence>
<keyword evidence="5 8" id="KW-0805">Transcription regulation</keyword>
<accession>A0A1U9LCC2</accession>
<dbReference type="GO" id="GO:0045892">
    <property type="term" value="P:negative regulation of DNA-templated transcription"/>
    <property type="evidence" value="ECO:0007669"/>
    <property type="project" value="UniProtKB-UniRule"/>
</dbReference>
<keyword evidence="8" id="KW-0862">Zinc</keyword>
<evidence type="ECO:0000256" key="3">
    <source>
        <dbReference type="ARBA" id="ARBA00022771"/>
    </source>
</evidence>
<keyword evidence="14" id="KW-1185">Reference proteome</keyword>
<dbReference type="PANTHER" id="PTHR30455:SF2">
    <property type="entry name" value="TRANSCRIPTIONAL REPRESSOR NRDR"/>
    <property type="match status" value="1"/>
</dbReference>
<keyword evidence="1 8" id="KW-0678">Repressor</keyword>
<evidence type="ECO:0000256" key="2">
    <source>
        <dbReference type="ARBA" id="ARBA00022741"/>
    </source>
</evidence>
<protein>
    <recommendedName>
        <fullName evidence="8">Transcriptional repressor NrdR</fullName>
    </recommendedName>
</protein>
<dbReference type="PANTHER" id="PTHR30455">
    <property type="entry name" value="TRANSCRIPTIONAL REPRESSOR NRDR"/>
    <property type="match status" value="1"/>
</dbReference>
<keyword evidence="8" id="KW-0479">Metal-binding</keyword>